<evidence type="ECO:0000256" key="1">
    <source>
        <dbReference type="SAM" id="Phobius"/>
    </source>
</evidence>
<dbReference type="AlphaFoldDB" id="A0A8X7XSS3"/>
<keyword evidence="3" id="KW-1185">Reference proteome</keyword>
<sequence>MGKALDTLSGCLCMGLGAGPLALLFVCRISLASPQSSRLLALSSLPTYVAFLRQRFKSLLPPIQLKRSHEESVQEGTRFHLFFFGTVPVPSPSIQASEVPVFSLLSLSPTIRDSSGAVIVPSSSCFDGFGDEYFAGEEPISGAVFVTPSGPTVLTTVAINGVFDLIAGFHGPGTSESFALVLWRGLFPGTVALYFESHLWILMLMQGDGTAGPPFLIGGQAVAFPLLLIMGKYLSLCSDFATRNFGYFDDVSSDHHEAFPSCSFDFVDLGVRCLLSFVRWSFESLGWLFLCLDVVVAPAVDWLHGFLSYVGALRNTAGGISLLHCFPALAALSNPLHASMLLGWLKCLCWLDVSSEDILLLLGLCLASWGGFKLFVQPTLAGCSIGCFAVLLFSFWWNESAASWLLLIGCDNPWSSLLLFAAGAGNRGELSFFSPLLSGEVLDEDCPIINPVGIVVLIWSFRPAEAFWLDYLHYALFVAAKDSFNLGEVLSPNAWATVFISRWRVLDGGCPSLNEVDIVVLNLVGSALAAILWDPAETIPTMLSILLPWIPSIWFISRWRVLDGGCPSLNKVDIVVLNLVGSALAAILWDPVETIPTMLSMLLPWIPSTWVHYPSWRMVTCSMPAVAWPRFWVSSWMSQSSTSCWNNFGWRSSFGWELMVAVHCCYVMIASVVPLQF</sequence>
<gene>
    <name evidence="2" type="ORF">POTOM_061659</name>
</gene>
<evidence type="ECO:0000313" key="2">
    <source>
        <dbReference type="EMBL" id="KAG6735693.1"/>
    </source>
</evidence>
<dbReference type="EMBL" id="JAAWWB010001830">
    <property type="protein sequence ID" value="KAG6735693.1"/>
    <property type="molecule type" value="Genomic_DNA"/>
</dbReference>
<dbReference type="Proteomes" id="UP000886885">
    <property type="component" value="Unassembled WGS sequence"/>
</dbReference>
<feature type="transmembrane region" description="Helical" evidence="1">
    <location>
        <begin position="380"/>
        <end position="397"/>
    </location>
</feature>
<comment type="caution">
    <text evidence="2">The sequence shown here is derived from an EMBL/GenBank/DDBJ whole genome shotgun (WGS) entry which is preliminary data.</text>
</comment>
<evidence type="ECO:0000313" key="3">
    <source>
        <dbReference type="Proteomes" id="UP000886885"/>
    </source>
</evidence>
<feature type="transmembrane region" description="Helical" evidence="1">
    <location>
        <begin position="403"/>
        <end position="424"/>
    </location>
</feature>
<protein>
    <submittedName>
        <fullName evidence="2">Uncharacterized protein</fullName>
    </submittedName>
</protein>
<accession>A0A8X7XSS3</accession>
<proteinExistence type="predicted"/>
<feature type="transmembrane region" description="Helical" evidence="1">
    <location>
        <begin position="215"/>
        <end position="234"/>
    </location>
</feature>
<name>A0A8X7XSS3_POPTO</name>
<organism evidence="2 3">
    <name type="scientific">Populus tomentosa</name>
    <name type="common">Chinese white poplar</name>
    <dbReference type="NCBI Taxonomy" id="118781"/>
    <lineage>
        <taxon>Eukaryota</taxon>
        <taxon>Viridiplantae</taxon>
        <taxon>Streptophyta</taxon>
        <taxon>Embryophyta</taxon>
        <taxon>Tracheophyta</taxon>
        <taxon>Spermatophyta</taxon>
        <taxon>Magnoliopsida</taxon>
        <taxon>eudicotyledons</taxon>
        <taxon>Gunneridae</taxon>
        <taxon>Pentapetalae</taxon>
        <taxon>rosids</taxon>
        <taxon>fabids</taxon>
        <taxon>Malpighiales</taxon>
        <taxon>Salicaceae</taxon>
        <taxon>Saliceae</taxon>
        <taxon>Populus</taxon>
    </lineage>
</organism>
<reference evidence="2" key="1">
    <citation type="journal article" date="2020" name="bioRxiv">
        <title>Hybrid origin of Populus tomentosa Carr. identified through genome sequencing and phylogenomic analysis.</title>
        <authorList>
            <person name="An X."/>
            <person name="Gao K."/>
            <person name="Chen Z."/>
            <person name="Li J."/>
            <person name="Yang X."/>
            <person name="Yang X."/>
            <person name="Zhou J."/>
            <person name="Guo T."/>
            <person name="Zhao T."/>
            <person name="Huang S."/>
            <person name="Miao D."/>
            <person name="Khan W.U."/>
            <person name="Rao P."/>
            <person name="Ye M."/>
            <person name="Lei B."/>
            <person name="Liao W."/>
            <person name="Wang J."/>
            <person name="Ji L."/>
            <person name="Li Y."/>
            <person name="Guo B."/>
            <person name="Mustafa N.S."/>
            <person name="Li S."/>
            <person name="Yun Q."/>
            <person name="Keller S.R."/>
            <person name="Mao J."/>
            <person name="Zhang R."/>
            <person name="Strauss S.H."/>
        </authorList>
    </citation>
    <scope>NUCLEOTIDE SEQUENCE</scope>
    <source>
        <strain evidence="2">GM15</strain>
        <tissue evidence="2">Leaf</tissue>
    </source>
</reference>
<feature type="transmembrane region" description="Helical" evidence="1">
    <location>
        <begin position="285"/>
        <end position="307"/>
    </location>
</feature>
<keyword evidence="1" id="KW-0812">Transmembrane</keyword>
<feature type="transmembrane region" description="Helical" evidence="1">
    <location>
        <begin position="181"/>
        <end position="203"/>
    </location>
</feature>
<keyword evidence="1" id="KW-1133">Transmembrane helix</keyword>
<keyword evidence="1" id="KW-0472">Membrane</keyword>